<feature type="transmembrane region" description="Helical" evidence="8">
    <location>
        <begin position="72"/>
        <end position="93"/>
    </location>
</feature>
<dbReference type="PANTHER" id="PTHR34979">
    <property type="entry name" value="INNER MEMBRANE PROTEIN YGAZ"/>
    <property type="match status" value="1"/>
</dbReference>
<accession>D9R7V3</accession>
<dbReference type="InterPro" id="IPR011606">
    <property type="entry name" value="Brnchd-chn_aa_trnsp_permease"/>
</dbReference>
<evidence type="ECO:0000256" key="6">
    <source>
        <dbReference type="ARBA" id="ARBA00022989"/>
    </source>
</evidence>
<gene>
    <name evidence="9" type="ordered locus">Closa_3074</name>
</gene>
<keyword evidence="5 8" id="KW-0812">Transmembrane</keyword>
<comment type="similarity">
    <text evidence="2">Belongs to the AzlC family.</text>
</comment>
<evidence type="ECO:0000256" key="4">
    <source>
        <dbReference type="ARBA" id="ARBA00022475"/>
    </source>
</evidence>
<keyword evidence="10" id="KW-1185">Reference proteome</keyword>
<evidence type="ECO:0000256" key="3">
    <source>
        <dbReference type="ARBA" id="ARBA00022448"/>
    </source>
</evidence>
<dbReference type="GO" id="GO:1903785">
    <property type="term" value="P:L-valine transmembrane transport"/>
    <property type="evidence" value="ECO:0007669"/>
    <property type="project" value="TreeGrafter"/>
</dbReference>
<evidence type="ECO:0000256" key="1">
    <source>
        <dbReference type="ARBA" id="ARBA00004651"/>
    </source>
</evidence>
<dbReference type="RefSeq" id="WP_013273690.1">
    <property type="nucleotide sequence ID" value="NC_014376.1"/>
</dbReference>
<dbReference type="EMBL" id="CP002109">
    <property type="protein sequence ID" value="ADL05607.1"/>
    <property type="molecule type" value="Genomic_DNA"/>
</dbReference>
<feature type="transmembrane region" description="Helical" evidence="8">
    <location>
        <begin position="12"/>
        <end position="35"/>
    </location>
</feature>
<dbReference type="GO" id="GO:0005886">
    <property type="term" value="C:plasma membrane"/>
    <property type="evidence" value="ECO:0007669"/>
    <property type="project" value="UniProtKB-SubCell"/>
</dbReference>
<evidence type="ECO:0000256" key="5">
    <source>
        <dbReference type="ARBA" id="ARBA00022692"/>
    </source>
</evidence>
<dbReference type="AlphaFoldDB" id="D9R7V3"/>
<reference evidence="9" key="1">
    <citation type="submission" date="2010-07" db="EMBL/GenBank/DDBJ databases">
        <title>Complete sequence of Clostridium saccharolyticum WM1.</title>
        <authorList>
            <consortium name="US DOE Joint Genome Institute"/>
            <person name="Lucas S."/>
            <person name="Copeland A."/>
            <person name="Lapidus A."/>
            <person name="Cheng J.-F."/>
            <person name="Bruce D."/>
            <person name="Goodwin L."/>
            <person name="Pitluck S."/>
            <person name="Chertkov O."/>
            <person name="Detter J.C."/>
            <person name="Han C."/>
            <person name="Tapia R."/>
            <person name="Land M."/>
            <person name="Hauser L."/>
            <person name="Chang Y.-J."/>
            <person name="Jeffries C."/>
            <person name="Kyrpides N."/>
            <person name="Ivanova N."/>
            <person name="Mikhailova N."/>
            <person name="Mouttaki H."/>
            <person name="Lin L."/>
            <person name="Zhou J."/>
            <person name="Hemme C.L."/>
            <person name="Woyke T."/>
        </authorList>
    </citation>
    <scope>NUCLEOTIDE SEQUENCE [LARGE SCALE GENOMIC DNA]</scope>
    <source>
        <strain evidence="9">WM1</strain>
    </source>
</reference>
<feature type="transmembrane region" description="Helical" evidence="8">
    <location>
        <begin position="131"/>
        <end position="153"/>
    </location>
</feature>
<dbReference type="HOGENOM" id="CLU_065777_4_0_9"/>
<comment type="subcellular location">
    <subcellularLocation>
        <location evidence="1">Cell membrane</location>
        <topology evidence="1">Multi-pass membrane protein</topology>
    </subcellularLocation>
</comment>
<feature type="transmembrane region" description="Helical" evidence="8">
    <location>
        <begin position="160"/>
        <end position="181"/>
    </location>
</feature>
<evidence type="ECO:0000313" key="10">
    <source>
        <dbReference type="Proteomes" id="UP000001662"/>
    </source>
</evidence>
<evidence type="ECO:0000256" key="2">
    <source>
        <dbReference type="ARBA" id="ARBA00010735"/>
    </source>
</evidence>
<name>D9R7V3_LACSW</name>
<sequence>MRETKKMAALRYAFPKTMPVMAGYLVLGAAYGILMNVNGNGIWWALLISVFVYAGSLQYLGITFFAAAVNPWYAFFMSLMLNARHLFYGLSMLDKYKAAGKLKPYLVFALTDETFSVLCNEEVPEGLPKDWVYFFVSILDQIYWVTGAVIGALAGSMIRFNTAGMDFALTALFVVIFIDQWKSGKGRPAACVGVGASVLCVAVLGQSVFIIPAMILILTVITAGYYREKKKEEQS</sequence>
<proteinExistence type="inferred from homology"/>
<evidence type="ECO:0000256" key="7">
    <source>
        <dbReference type="ARBA" id="ARBA00023136"/>
    </source>
</evidence>
<dbReference type="PANTHER" id="PTHR34979:SF1">
    <property type="entry name" value="INNER MEMBRANE PROTEIN YGAZ"/>
    <property type="match status" value="1"/>
</dbReference>
<dbReference type="STRING" id="610130.Closa_3074"/>
<keyword evidence="4" id="KW-1003">Cell membrane</keyword>
<evidence type="ECO:0000313" key="9">
    <source>
        <dbReference type="EMBL" id="ADL05607.1"/>
    </source>
</evidence>
<keyword evidence="3" id="KW-0813">Transport</keyword>
<evidence type="ECO:0000256" key="8">
    <source>
        <dbReference type="SAM" id="Phobius"/>
    </source>
</evidence>
<keyword evidence="6 8" id="KW-1133">Transmembrane helix</keyword>
<dbReference type="Pfam" id="PF03591">
    <property type="entry name" value="AzlC"/>
    <property type="match status" value="1"/>
</dbReference>
<keyword evidence="7 8" id="KW-0472">Membrane</keyword>
<dbReference type="PaxDb" id="610130-Closa_3074"/>
<organism evidence="9 10">
    <name type="scientific">Lacrimispora saccharolytica (strain ATCC 35040 / DSM 2544 / NRCC 2533 / WM1)</name>
    <name type="common">Clostridium saccharolyticum</name>
    <dbReference type="NCBI Taxonomy" id="610130"/>
    <lineage>
        <taxon>Bacteria</taxon>
        <taxon>Bacillati</taxon>
        <taxon>Bacillota</taxon>
        <taxon>Clostridia</taxon>
        <taxon>Lachnospirales</taxon>
        <taxon>Lachnospiraceae</taxon>
        <taxon>Lacrimispora</taxon>
    </lineage>
</organism>
<feature type="transmembrane region" description="Helical" evidence="8">
    <location>
        <begin position="193"/>
        <end position="226"/>
    </location>
</feature>
<protein>
    <submittedName>
        <fullName evidence="9">AzlC family protein</fullName>
    </submittedName>
</protein>
<dbReference type="KEGG" id="csh:Closa_3074"/>
<dbReference type="OrthoDB" id="3181706at2"/>
<dbReference type="Proteomes" id="UP000001662">
    <property type="component" value="Chromosome"/>
</dbReference>
<feature type="transmembrane region" description="Helical" evidence="8">
    <location>
        <begin position="41"/>
        <end position="60"/>
    </location>
</feature>
<dbReference type="eggNOG" id="COG1296">
    <property type="taxonomic scope" value="Bacteria"/>
</dbReference>